<dbReference type="Proteomes" id="UP001174936">
    <property type="component" value="Unassembled WGS sequence"/>
</dbReference>
<keyword evidence="1" id="KW-0472">Membrane</keyword>
<dbReference type="AlphaFoldDB" id="A0AA40CUD4"/>
<feature type="transmembrane region" description="Helical" evidence="1">
    <location>
        <begin position="141"/>
        <end position="160"/>
    </location>
</feature>
<feature type="transmembrane region" description="Helical" evidence="1">
    <location>
        <begin position="97"/>
        <end position="121"/>
    </location>
</feature>
<feature type="transmembrane region" description="Helical" evidence="1">
    <location>
        <begin position="12"/>
        <end position="36"/>
    </location>
</feature>
<protein>
    <submittedName>
        <fullName evidence="2">Uncharacterized protein</fullName>
    </submittedName>
</protein>
<organism evidence="2 3">
    <name type="scientific">Cercophora newfieldiana</name>
    <dbReference type="NCBI Taxonomy" id="92897"/>
    <lineage>
        <taxon>Eukaryota</taxon>
        <taxon>Fungi</taxon>
        <taxon>Dikarya</taxon>
        <taxon>Ascomycota</taxon>
        <taxon>Pezizomycotina</taxon>
        <taxon>Sordariomycetes</taxon>
        <taxon>Sordariomycetidae</taxon>
        <taxon>Sordariales</taxon>
        <taxon>Lasiosphaeriaceae</taxon>
        <taxon>Cercophora</taxon>
    </lineage>
</organism>
<reference evidence="2" key="1">
    <citation type="submission" date="2023-06" db="EMBL/GenBank/DDBJ databases">
        <title>Genome-scale phylogeny and comparative genomics of the fungal order Sordariales.</title>
        <authorList>
            <consortium name="Lawrence Berkeley National Laboratory"/>
            <person name="Hensen N."/>
            <person name="Bonometti L."/>
            <person name="Westerberg I."/>
            <person name="Brannstrom I.O."/>
            <person name="Guillou S."/>
            <person name="Cros-Aarteil S."/>
            <person name="Calhoun S."/>
            <person name="Haridas S."/>
            <person name="Kuo A."/>
            <person name="Mondo S."/>
            <person name="Pangilinan J."/>
            <person name="Riley R."/>
            <person name="Labutti K."/>
            <person name="Andreopoulos B."/>
            <person name="Lipzen A."/>
            <person name="Chen C."/>
            <person name="Yanf M."/>
            <person name="Daum C."/>
            <person name="Ng V."/>
            <person name="Clum A."/>
            <person name="Steindorff A."/>
            <person name="Ohm R."/>
            <person name="Martin F."/>
            <person name="Silar P."/>
            <person name="Natvig D."/>
            <person name="Lalanne C."/>
            <person name="Gautier V."/>
            <person name="Ament-Velasquez S.L."/>
            <person name="Kruys A."/>
            <person name="Hutchinson M.I."/>
            <person name="Powell A.J."/>
            <person name="Barry K."/>
            <person name="Miller A.N."/>
            <person name="Grigoriev I.V."/>
            <person name="Debuchy R."/>
            <person name="Gladieux P."/>
            <person name="Thoren M.H."/>
            <person name="Johannesson H."/>
        </authorList>
    </citation>
    <scope>NUCLEOTIDE SEQUENCE</scope>
    <source>
        <strain evidence="2">SMH2532-1</strain>
    </source>
</reference>
<feature type="transmembrane region" description="Helical" evidence="1">
    <location>
        <begin position="254"/>
        <end position="275"/>
    </location>
</feature>
<proteinExistence type="predicted"/>
<gene>
    <name evidence="2" type="ORF">B0T16DRAFT_135009</name>
</gene>
<keyword evidence="1" id="KW-1133">Transmembrane helix</keyword>
<sequence length="308" mass="33654">MSQWNVDPIQLAYRSLLVATNSIVLVGLVALGVVTARNASLKHHSGVARGGFLWYKIALWLTVLFYLLSLAASSAQLHRYLVRGYWTTMLSVHINRLLWFAGWIDTVVLAVLMSCIARLIVGTKMAVQQQGAKGYRIFIDVFAGLIIVLGFAAMVMQQVLYSASRSGFAVENDVMTFSALQVAAVGLLIIGGLANTIFSWIQRSATRKEATGAYKSVGTFISAIATINFVLFVWSFVGNIIFNIVVAPIQDPVGWFFTEVFVTRIATVAVLWLIYKLGAKEEGGLWLSTEPHGSGVPKSSNEISVTQV</sequence>
<dbReference type="EMBL" id="JAULSV010000003">
    <property type="protein sequence ID" value="KAK0649628.1"/>
    <property type="molecule type" value="Genomic_DNA"/>
</dbReference>
<feature type="transmembrane region" description="Helical" evidence="1">
    <location>
        <begin position="213"/>
        <end position="234"/>
    </location>
</feature>
<comment type="caution">
    <text evidence="2">The sequence shown here is derived from an EMBL/GenBank/DDBJ whole genome shotgun (WGS) entry which is preliminary data.</text>
</comment>
<keyword evidence="3" id="KW-1185">Reference proteome</keyword>
<feature type="transmembrane region" description="Helical" evidence="1">
    <location>
        <begin position="180"/>
        <end position="201"/>
    </location>
</feature>
<name>A0AA40CUD4_9PEZI</name>
<keyword evidence="1" id="KW-0812">Transmembrane</keyword>
<evidence type="ECO:0000256" key="1">
    <source>
        <dbReference type="SAM" id="Phobius"/>
    </source>
</evidence>
<accession>A0AA40CUD4</accession>
<evidence type="ECO:0000313" key="3">
    <source>
        <dbReference type="Proteomes" id="UP001174936"/>
    </source>
</evidence>
<evidence type="ECO:0000313" key="2">
    <source>
        <dbReference type="EMBL" id="KAK0649628.1"/>
    </source>
</evidence>
<feature type="transmembrane region" description="Helical" evidence="1">
    <location>
        <begin position="57"/>
        <end position="77"/>
    </location>
</feature>